<organism evidence="2 3">
    <name type="scientific">Kipferlia bialata</name>
    <dbReference type="NCBI Taxonomy" id="797122"/>
    <lineage>
        <taxon>Eukaryota</taxon>
        <taxon>Metamonada</taxon>
        <taxon>Carpediemonas-like organisms</taxon>
        <taxon>Kipferlia</taxon>
    </lineage>
</organism>
<dbReference type="Pfam" id="PF06017">
    <property type="entry name" value="Myosin_TH1"/>
    <property type="match status" value="1"/>
</dbReference>
<accession>A0A9K3D1A6</accession>
<gene>
    <name evidence="2" type="ORF">KIPB_008289</name>
</gene>
<protein>
    <recommendedName>
        <fullName evidence="1">TH1 domain-containing protein</fullName>
    </recommendedName>
</protein>
<keyword evidence="3" id="KW-1185">Reference proteome</keyword>
<dbReference type="OrthoDB" id="6108017at2759"/>
<reference evidence="2 3" key="1">
    <citation type="journal article" date="2018" name="PLoS ONE">
        <title>The draft genome of Kipferlia bialata reveals reductive genome evolution in fornicate parasites.</title>
        <authorList>
            <person name="Tanifuji G."/>
            <person name="Takabayashi S."/>
            <person name="Kume K."/>
            <person name="Takagi M."/>
            <person name="Nakayama T."/>
            <person name="Kamikawa R."/>
            <person name="Inagaki Y."/>
            <person name="Hashimoto T."/>
        </authorList>
    </citation>
    <scope>NUCLEOTIDE SEQUENCE [LARGE SCALE GENOMIC DNA]</scope>
    <source>
        <strain evidence="2">NY0173</strain>
    </source>
</reference>
<dbReference type="GO" id="GO:0003774">
    <property type="term" value="F:cytoskeletal motor activity"/>
    <property type="evidence" value="ECO:0007669"/>
    <property type="project" value="InterPro"/>
</dbReference>
<dbReference type="Proteomes" id="UP000265618">
    <property type="component" value="Unassembled WGS sequence"/>
</dbReference>
<proteinExistence type="predicted"/>
<evidence type="ECO:0000313" key="2">
    <source>
        <dbReference type="EMBL" id="GIQ86435.1"/>
    </source>
</evidence>
<evidence type="ECO:0000259" key="1">
    <source>
        <dbReference type="PROSITE" id="PS51757"/>
    </source>
</evidence>
<feature type="non-terminal residue" evidence="2">
    <location>
        <position position="1"/>
    </location>
</feature>
<dbReference type="InterPro" id="IPR010926">
    <property type="entry name" value="Myosin_TH1"/>
</dbReference>
<evidence type="ECO:0000313" key="3">
    <source>
        <dbReference type="Proteomes" id="UP000265618"/>
    </source>
</evidence>
<dbReference type="PANTHER" id="PTHR34969">
    <property type="entry name" value="OS01G0621700 PROTEIN"/>
    <property type="match status" value="1"/>
</dbReference>
<dbReference type="PANTHER" id="PTHR34969:SF1">
    <property type="entry name" value="TH1 DOMAIN-CONTAINING PROTEIN"/>
    <property type="match status" value="1"/>
</dbReference>
<feature type="domain" description="TH1" evidence="1">
    <location>
        <begin position="15"/>
        <end position="163"/>
    </location>
</feature>
<name>A0A9K3D1A6_9EUKA</name>
<dbReference type="AlphaFoldDB" id="A0A9K3D1A6"/>
<dbReference type="GO" id="GO:0016459">
    <property type="term" value="C:myosin complex"/>
    <property type="evidence" value="ECO:0007669"/>
    <property type="project" value="InterPro"/>
</dbReference>
<comment type="caution">
    <text evidence="2">The sequence shown here is derived from an EMBL/GenBank/DDBJ whole genome shotgun (WGS) entry which is preliminary data.</text>
</comment>
<dbReference type="EMBL" id="BDIP01002529">
    <property type="protein sequence ID" value="GIQ86435.1"/>
    <property type="molecule type" value="Genomic_DNA"/>
</dbReference>
<sequence length="163" mass="18196">MPRNVNKDDVYGGRKVRRRSSATKVGLGDYLRLNADSGIRSLLSQYGESDILFADEVLKINRKHKSQLRRLMITDGAVYNMDQSLKVKRRIPLDHVTGVSVSSLDDNTFILHVRGEHDYLMVSSRKSEVCVCICQGYGRLTGGVLPVSVTNSITCRLKRAPGD</sequence>
<dbReference type="PROSITE" id="PS51757">
    <property type="entry name" value="TH1"/>
    <property type="match status" value="1"/>
</dbReference>